<accession>A0A8C4U5W0</accession>
<dbReference type="Proteomes" id="UP000694562">
    <property type="component" value="Unplaced"/>
</dbReference>
<feature type="compositionally biased region" description="Low complexity" evidence="5">
    <location>
        <begin position="365"/>
        <end position="385"/>
    </location>
</feature>
<evidence type="ECO:0000256" key="3">
    <source>
        <dbReference type="ARBA" id="ARBA00023010"/>
    </source>
</evidence>
<keyword evidence="4" id="KW-1015">Disulfide bond</keyword>
<evidence type="ECO:0000256" key="1">
    <source>
        <dbReference type="ARBA" id="ARBA00004637"/>
    </source>
</evidence>
<feature type="compositionally biased region" description="Pro residues" evidence="5">
    <location>
        <begin position="391"/>
        <end position="403"/>
    </location>
</feature>
<dbReference type="Ensembl" id="ENSFTIT00000006128.1">
    <property type="protein sequence ID" value="ENSFTIP00000005848.1"/>
    <property type="gene ID" value="ENSFTIG00000004058.1"/>
</dbReference>
<dbReference type="PANTHER" id="PTHR13172">
    <property type="entry name" value="MITOCHONDRIAL IMPORT INNER MEMBRANE TRANSLOCASE SUBUNIT TIM9B"/>
    <property type="match status" value="1"/>
</dbReference>
<reference evidence="6" key="2">
    <citation type="submission" date="2025-09" db="UniProtKB">
        <authorList>
            <consortium name="Ensembl"/>
        </authorList>
    </citation>
    <scope>IDENTIFICATION</scope>
</reference>
<organism evidence="6 7">
    <name type="scientific">Falco tinnunculus</name>
    <name type="common">Common kestrel</name>
    <dbReference type="NCBI Taxonomy" id="100819"/>
    <lineage>
        <taxon>Eukaryota</taxon>
        <taxon>Metazoa</taxon>
        <taxon>Chordata</taxon>
        <taxon>Craniata</taxon>
        <taxon>Vertebrata</taxon>
        <taxon>Euteleostomi</taxon>
        <taxon>Archelosauria</taxon>
        <taxon>Archosauria</taxon>
        <taxon>Dinosauria</taxon>
        <taxon>Saurischia</taxon>
        <taxon>Theropoda</taxon>
        <taxon>Coelurosauria</taxon>
        <taxon>Aves</taxon>
        <taxon>Neognathae</taxon>
        <taxon>Neoaves</taxon>
        <taxon>Telluraves</taxon>
        <taxon>Australaves</taxon>
        <taxon>Falconiformes</taxon>
        <taxon>Falconidae</taxon>
        <taxon>Falco</taxon>
    </lineage>
</organism>
<feature type="compositionally biased region" description="Basic residues" evidence="5">
    <location>
        <begin position="1"/>
        <end position="12"/>
    </location>
</feature>
<dbReference type="InterPro" id="IPR050673">
    <property type="entry name" value="Mito_inner_translocase_sub"/>
</dbReference>
<keyword evidence="2" id="KW-0813">Transport</keyword>
<evidence type="ECO:0000313" key="6">
    <source>
        <dbReference type="Ensembl" id="ENSFTIP00000005848.1"/>
    </source>
</evidence>
<name>A0A8C4U5W0_FALTI</name>
<dbReference type="Gene3D" id="1.10.287.810">
    <property type="entry name" value="Mitochondrial import inner membrane translocase subunit tim13 like domains"/>
    <property type="match status" value="1"/>
</dbReference>
<feature type="compositionally biased region" description="Low complexity" evidence="5">
    <location>
        <begin position="26"/>
        <end position="39"/>
    </location>
</feature>
<keyword evidence="3" id="KW-0811">Translocation</keyword>
<feature type="compositionally biased region" description="Polar residues" evidence="5">
    <location>
        <begin position="95"/>
        <end position="108"/>
    </location>
</feature>
<evidence type="ECO:0000256" key="5">
    <source>
        <dbReference type="SAM" id="MobiDB-lite"/>
    </source>
</evidence>
<keyword evidence="2" id="KW-0653">Protein transport</keyword>
<feature type="region of interest" description="Disordered" evidence="5">
    <location>
        <begin position="1"/>
        <end position="235"/>
    </location>
</feature>
<evidence type="ECO:0000256" key="4">
    <source>
        <dbReference type="ARBA" id="ARBA00023157"/>
    </source>
</evidence>
<dbReference type="SUPFAM" id="SSF144122">
    <property type="entry name" value="Tim10-like"/>
    <property type="match status" value="1"/>
</dbReference>
<dbReference type="InterPro" id="IPR035427">
    <property type="entry name" value="Tim10-like_dom_sf"/>
</dbReference>
<dbReference type="OrthoDB" id="1551503at2759"/>
<feature type="compositionally biased region" description="Pro residues" evidence="5">
    <location>
        <begin position="155"/>
        <end position="181"/>
    </location>
</feature>
<feature type="region of interest" description="Disordered" evidence="5">
    <location>
        <begin position="365"/>
        <end position="414"/>
    </location>
</feature>
<reference evidence="6" key="1">
    <citation type="submission" date="2025-08" db="UniProtKB">
        <authorList>
            <consortium name="Ensembl"/>
        </authorList>
    </citation>
    <scope>IDENTIFICATION</scope>
</reference>
<dbReference type="GO" id="GO:0005743">
    <property type="term" value="C:mitochondrial inner membrane"/>
    <property type="evidence" value="ECO:0007669"/>
    <property type="project" value="UniProtKB-SubCell"/>
</dbReference>
<dbReference type="OMA" id="RYRTWNS"/>
<evidence type="ECO:0000256" key="2">
    <source>
        <dbReference type="ARBA" id="ARBA00022927"/>
    </source>
</evidence>
<comment type="subcellular location">
    <subcellularLocation>
        <location evidence="1">Mitochondrion inner membrane</location>
        <topology evidence="1">Peripheral membrane protein</topology>
    </subcellularLocation>
</comment>
<feature type="compositionally biased region" description="Gly residues" evidence="5">
    <location>
        <begin position="69"/>
        <end position="82"/>
    </location>
</feature>
<keyword evidence="7" id="KW-1185">Reference proteome</keyword>
<feature type="compositionally biased region" description="Basic and acidic residues" evidence="5">
    <location>
        <begin position="201"/>
        <end position="211"/>
    </location>
</feature>
<protein>
    <submittedName>
        <fullName evidence="6">Uncharacterized protein</fullName>
    </submittedName>
</protein>
<dbReference type="GO" id="GO:0015031">
    <property type="term" value="P:protein transport"/>
    <property type="evidence" value="ECO:0007669"/>
    <property type="project" value="UniProtKB-KW"/>
</dbReference>
<proteinExistence type="predicted"/>
<evidence type="ECO:0000313" key="7">
    <source>
        <dbReference type="Proteomes" id="UP000694562"/>
    </source>
</evidence>
<dbReference type="AlphaFoldDB" id="A0A8C4U5W0"/>
<feature type="compositionally biased region" description="Low complexity" evidence="5">
    <location>
        <begin position="132"/>
        <end position="152"/>
    </location>
</feature>
<sequence>SRSRTKPARRSTQRGGTGPGRRPEAEAATAAPLPSLSQPNLPAPRRRGTALSWLPLELGRLQPSAAGEGPQGPAGGSAGEGAGSPPDPVLGGTRGQTRPQPSRSSSLGTAAPGTGRPGWGPAAAPCCEPRRGAPGPGRRCPVGWAHPARAAGGPSGPPVPPPAPARPPPTCAAPAAAGPPRPELDSPAPSRSRARRKPRHATSEGRRETGRKWRHRRRRAEADPPGGSAAAEAGRPAVVGPLRERQGLAGLCGMEPAAEHQQQLRSLRDFLLVYNRMTELCFRHCVSNLNYRLLTGREVRPRGGQSPWVWQGWPLRAALILPVLQETCLDSCAGKLVHSNHRLMRAYVALMPSIMQRRVADYEASAAPASQSSAQDKQAPVTALPGAGGPNPSPGPPAAPDPGEPLQGAPGTGT</sequence>